<keyword evidence="10 12" id="KW-0238">DNA-binding</keyword>
<dbReference type="Gene3D" id="1.20.50.20">
    <property type="entry name" value="DnaG, RNA polymerase domain, helical bundle"/>
    <property type="match status" value="1"/>
</dbReference>
<proteinExistence type="inferred from homology"/>
<feature type="zinc finger region" description="CHC2-type" evidence="12">
    <location>
        <begin position="67"/>
        <end position="91"/>
    </location>
</feature>
<evidence type="ECO:0000256" key="9">
    <source>
        <dbReference type="ARBA" id="ARBA00022842"/>
    </source>
</evidence>
<dbReference type="CDD" id="cd03364">
    <property type="entry name" value="TOPRIM_DnaG_primases"/>
    <property type="match status" value="1"/>
</dbReference>
<dbReference type="InterPro" id="IPR034151">
    <property type="entry name" value="TOPRIM_DnaG_bac"/>
</dbReference>
<keyword evidence="11 12" id="KW-0804">Transcription</keyword>
<dbReference type="InterPro" id="IPR013173">
    <property type="entry name" value="DNA_primase_DnaG_DnaB-bd_dom"/>
</dbReference>
<keyword evidence="16" id="KW-1185">Reference proteome</keyword>
<comment type="domain">
    <text evidence="12">Contains an N-terminal zinc-binding domain, a central core domain that contains the primase activity, and a C-terminal DnaB-binding domain.</text>
</comment>
<dbReference type="PROSITE" id="PS50880">
    <property type="entry name" value="TOPRIM"/>
    <property type="match status" value="1"/>
</dbReference>
<dbReference type="InterPro" id="IPR036977">
    <property type="entry name" value="DNA_primase_Znf_CHC2"/>
</dbReference>
<evidence type="ECO:0000256" key="4">
    <source>
        <dbReference type="ARBA" id="ARBA00022695"/>
    </source>
</evidence>
<dbReference type="InterPro" id="IPR016136">
    <property type="entry name" value="DNA_helicase_N/primase_C"/>
</dbReference>
<dbReference type="SUPFAM" id="SSF56731">
    <property type="entry name" value="DNA primase core"/>
    <property type="match status" value="1"/>
</dbReference>
<dbReference type="EC" id="2.7.7.101" evidence="12"/>
<keyword evidence="3 12" id="KW-0808">Transferase</keyword>
<keyword evidence="4 12" id="KW-0548">Nucleotidyltransferase</keyword>
<evidence type="ECO:0000313" key="15">
    <source>
        <dbReference type="EMBL" id="CAH8239407.1"/>
    </source>
</evidence>
<comment type="caution">
    <text evidence="15">The sequence shown here is derived from an EMBL/GenBank/DDBJ whole genome shotgun (WGS) entry which is preliminary data.</text>
</comment>
<evidence type="ECO:0000256" key="2">
    <source>
        <dbReference type="ARBA" id="ARBA00022515"/>
    </source>
</evidence>
<evidence type="ECO:0000313" key="16">
    <source>
        <dbReference type="Proteomes" id="UP001152658"/>
    </source>
</evidence>
<dbReference type="HAMAP" id="MF_00974">
    <property type="entry name" value="DNA_primase_DnaG"/>
    <property type="match status" value="1"/>
</dbReference>
<reference evidence="15" key="1">
    <citation type="submission" date="2022-06" db="EMBL/GenBank/DDBJ databases">
        <authorList>
            <person name="Goudenege D."/>
            <person name="Le Roux F."/>
        </authorList>
    </citation>
    <scope>NUCLEOTIDE SEQUENCE</scope>
    <source>
        <strain evidence="15">12-063</strain>
    </source>
</reference>
<keyword evidence="7 12" id="KW-0863">Zinc-finger</keyword>
<evidence type="ECO:0000256" key="12">
    <source>
        <dbReference type="HAMAP-Rule" id="MF_00974"/>
    </source>
</evidence>
<dbReference type="Gene3D" id="3.40.1360.10">
    <property type="match status" value="1"/>
</dbReference>
<dbReference type="SMART" id="SM00400">
    <property type="entry name" value="ZnF_CHCC"/>
    <property type="match status" value="1"/>
</dbReference>
<dbReference type="GO" id="GO:0016779">
    <property type="term" value="F:nucleotidyltransferase activity"/>
    <property type="evidence" value="ECO:0007669"/>
    <property type="project" value="UniProtKB-KW"/>
</dbReference>
<dbReference type="InterPro" id="IPR002694">
    <property type="entry name" value="Znf_CHC2"/>
</dbReference>
<protein>
    <recommendedName>
        <fullName evidence="12 13">DNA primase</fullName>
        <ecNumber evidence="12">2.7.7.101</ecNumber>
    </recommendedName>
</protein>
<dbReference type="InterPro" id="IPR037068">
    <property type="entry name" value="DNA_primase_core_N_sf"/>
</dbReference>
<accession>A0ABN8TYI1</accession>
<comment type="subunit">
    <text evidence="12">Monomer. Interacts with DnaB.</text>
</comment>
<dbReference type="InterPro" id="IPR030846">
    <property type="entry name" value="DnaG_bac"/>
</dbReference>
<sequence length="611" mass="69394">MHQAVLSSGTHGLFVSNHSFWSFLLGFMAGHIPRSFIDDLLARLDIVDIIDARVKLKKKGKNYGACCPFHNEKTPSFSVSQEKQFYHCFGCGVHGNAIDFMMEYERLEFVDAIEELASFVGLDVPREQRSGGGFSSAPKANSEEKRTLYDLMGSIAQFYRNQLKVAANRHAIDYLKDRGLSGEIVQKFGIGFIADEWDLVRKNFGQQRDAQEMLVTGGMLIENDKGNRYDRFRGRVMFPIRDRRGRVIGFGGRVIGDGTPKYLNSPETPIFHKGKELYGLYEVMQAYREPPQILVVEGYMDVVALAQYGVDYSVASLGTSTTGDHIQLLFRQTNTVVCCYDGDRAGREAAWRALENALQYLKTGNTLKFLFLPDGEDPDSYVRKYGKAAFEQQIEQATPLSSYLFDNLIEIHKLNLGNNEGKSALRAHASALINKIPDPYFQELLEKLLDERTGFDNHLRQRRQKRAETRPQPHKELKRTPMREVIALLIQNPSYADMVPDLSSVKTLPIPGISLLIEVLENCQEYPNITTGQLLEHWRNSKHEALLSRLASWEIPLVEDNQEELFLDSLDKILAQCIEKQIENLQAKERSVGLSTEERRELLALMLDLKA</sequence>
<keyword evidence="6 12" id="KW-0479">Metal-binding</keyword>
<dbReference type="PANTHER" id="PTHR30313:SF2">
    <property type="entry name" value="DNA PRIMASE"/>
    <property type="match status" value="1"/>
</dbReference>
<dbReference type="NCBIfam" id="TIGR01391">
    <property type="entry name" value="dnaG"/>
    <property type="match status" value="1"/>
</dbReference>
<dbReference type="EMBL" id="CALYLK010000136">
    <property type="protein sequence ID" value="CAH8239407.1"/>
    <property type="molecule type" value="Genomic_DNA"/>
</dbReference>
<dbReference type="SMART" id="SM00493">
    <property type="entry name" value="TOPRIM"/>
    <property type="match status" value="1"/>
</dbReference>
<dbReference type="SUPFAM" id="SSF117023">
    <property type="entry name" value="DNA primase DnaG, C-terminal domain"/>
    <property type="match status" value="1"/>
</dbReference>
<evidence type="ECO:0000256" key="8">
    <source>
        <dbReference type="ARBA" id="ARBA00022833"/>
    </source>
</evidence>
<dbReference type="Pfam" id="PF08275">
    <property type="entry name" value="DNAG_N"/>
    <property type="match status" value="1"/>
</dbReference>
<organism evidence="15 16">
    <name type="scientific">Vibrio aestuarianus</name>
    <dbReference type="NCBI Taxonomy" id="28171"/>
    <lineage>
        <taxon>Bacteria</taxon>
        <taxon>Pseudomonadati</taxon>
        <taxon>Pseudomonadota</taxon>
        <taxon>Gammaproteobacteria</taxon>
        <taxon>Vibrionales</taxon>
        <taxon>Vibrionaceae</taxon>
        <taxon>Vibrio</taxon>
    </lineage>
</organism>
<evidence type="ECO:0000256" key="1">
    <source>
        <dbReference type="ARBA" id="ARBA00022478"/>
    </source>
</evidence>
<dbReference type="SUPFAM" id="SSF57783">
    <property type="entry name" value="Zinc beta-ribbon"/>
    <property type="match status" value="1"/>
</dbReference>
<dbReference type="InterPro" id="IPR006295">
    <property type="entry name" value="DNA_primase_DnaG"/>
</dbReference>
<gene>
    <name evidence="12 15" type="primary">dnaG</name>
    <name evidence="15" type="ORF">VAE063_950808</name>
</gene>
<dbReference type="Pfam" id="PF10410">
    <property type="entry name" value="DnaB_bind"/>
    <property type="match status" value="1"/>
</dbReference>
<evidence type="ECO:0000256" key="7">
    <source>
        <dbReference type="ARBA" id="ARBA00022771"/>
    </source>
</evidence>
<dbReference type="Gene3D" id="1.10.860.10">
    <property type="entry name" value="DNAb Helicase, Chain A"/>
    <property type="match status" value="1"/>
</dbReference>
<dbReference type="Gene3D" id="3.90.580.10">
    <property type="entry name" value="Zinc finger, CHC2-type domain"/>
    <property type="match status" value="1"/>
</dbReference>
<dbReference type="InterPro" id="IPR019475">
    <property type="entry name" value="DNA_primase_DnaB-bd"/>
</dbReference>
<keyword evidence="8 12" id="KW-0862">Zinc</keyword>
<evidence type="ECO:0000256" key="13">
    <source>
        <dbReference type="PIRNR" id="PIRNR002811"/>
    </source>
</evidence>
<comment type="catalytic activity">
    <reaction evidence="12">
        <text>ssDNA + n NTP = ssDNA/pppN(pN)n-1 hybrid + (n-1) diphosphate.</text>
        <dbReference type="EC" id="2.7.7.101"/>
    </reaction>
</comment>
<dbReference type="Proteomes" id="UP001152658">
    <property type="component" value="Unassembled WGS sequence"/>
</dbReference>
<keyword evidence="9" id="KW-0460">Magnesium</keyword>
<evidence type="ECO:0000256" key="11">
    <source>
        <dbReference type="ARBA" id="ARBA00023163"/>
    </source>
</evidence>
<dbReference type="InterPro" id="IPR050219">
    <property type="entry name" value="DnaG_primase"/>
</dbReference>
<dbReference type="SMART" id="SM00766">
    <property type="entry name" value="DnaG_DnaB_bind"/>
    <property type="match status" value="1"/>
</dbReference>
<dbReference type="Pfam" id="PF13155">
    <property type="entry name" value="Toprim_2"/>
    <property type="match status" value="1"/>
</dbReference>
<dbReference type="InterPro" id="IPR006171">
    <property type="entry name" value="TOPRIM_dom"/>
</dbReference>
<name>A0ABN8TYI1_9VIBR</name>
<evidence type="ECO:0000256" key="10">
    <source>
        <dbReference type="ARBA" id="ARBA00023125"/>
    </source>
</evidence>
<comment type="similarity">
    <text evidence="12 13">Belongs to the DnaG primase family.</text>
</comment>
<dbReference type="InterPro" id="IPR013264">
    <property type="entry name" value="DNAG_N"/>
</dbReference>
<keyword evidence="2 12" id="KW-0639">Primosome</keyword>
<evidence type="ECO:0000256" key="5">
    <source>
        <dbReference type="ARBA" id="ARBA00022705"/>
    </source>
</evidence>
<dbReference type="PIRSF" id="PIRSF002811">
    <property type="entry name" value="DnaG"/>
    <property type="match status" value="1"/>
</dbReference>
<comment type="function">
    <text evidence="12 13">RNA polymerase that catalyzes the synthesis of short RNA molecules used as primers for DNA polymerase during DNA replication.</text>
</comment>
<evidence type="ECO:0000259" key="14">
    <source>
        <dbReference type="PROSITE" id="PS50880"/>
    </source>
</evidence>
<dbReference type="PANTHER" id="PTHR30313">
    <property type="entry name" value="DNA PRIMASE"/>
    <property type="match status" value="1"/>
</dbReference>
<comment type="cofactor">
    <cofactor evidence="12 13">
        <name>Zn(2+)</name>
        <dbReference type="ChEBI" id="CHEBI:29105"/>
    </cofactor>
    <text evidence="12 13">Binds 1 zinc ion per monomer.</text>
</comment>
<dbReference type="Gene3D" id="3.90.980.10">
    <property type="entry name" value="DNA primase, catalytic core, N-terminal domain"/>
    <property type="match status" value="1"/>
</dbReference>
<dbReference type="Pfam" id="PF01807">
    <property type="entry name" value="Zn_ribbon_DnaG"/>
    <property type="match status" value="1"/>
</dbReference>
<evidence type="ECO:0000256" key="3">
    <source>
        <dbReference type="ARBA" id="ARBA00022679"/>
    </source>
</evidence>
<evidence type="ECO:0000256" key="6">
    <source>
        <dbReference type="ARBA" id="ARBA00022723"/>
    </source>
</evidence>
<keyword evidence="5 12" id="KW-0235">DNA replication</keyword>
<keyword evidence="1 12" id="KW-0240">DNA-directed RNA polymerase</keyword>
<feature type="domain" description="Toprim" evidence="14">
    <location>
        <begin position="291"/>
        <end position="373"/>
    </location>
</feature>
<dbReference type="Pfam" id="PF08278">
    <property type="entry name" value="DnaG_DnaB_bind"/>
    <property type="match status" value="1"/>
</dbReference>